<dbReference type="Proteomes" id="UP000264002">
    <property type="component" value="Unassembled WGS sequence"/>
</dbReference>
<dbReference type="EC" id="5.3.2.8" evidence="3"/>
<dbReference type="InterPro" id="IPR047687">
    <property type="entry name" value="OMA_tautomer-like"/>
</dbReference>
<dbReference type="AlphaFoldDB" id="A0A372MKZ6"/>
<name>A0A372MKZ6_9SPIR</name>
<comment type="caution">
    <text evidence="3">The sequence shown here is derived from an EMBL/GenBank/DDBJ whole genome shotgun (WGS) entry which is preliminary data.</text>
</comment>
<dbReference type="GO" id="GO:0016853">
    <property type="term" value="F:isomerase activity"/>
    <property type="evidence" value="ECO:0007669"/>
    <property type="project" value="UniProtKB-KW"/>
</dbReference>
<evidence type="ECO:0000313" key="4">
    <source>
        <dbReference type="Proteomes" id="UP000264002"/>
    </source>
</evidence>
<reference evidence="4" key="1">
    <citation type="submission" date="2018-08" db="EMBL/GenBank/DDBJ databases">
        <authorList>
            <person name="Grouzdev D.S."/>
            <person name="Krutkina M.S."/>
        </authorList>
    </citation>
    <scope>NUCLEOTIDE SEQUENCE [LARGE SCALE GENOMIC DNA]</scope>
    <source>
        <strain evidence="4">4-11</strain>
    </source>
</reference>
<comment type="similarity">
    <text evidence="1">Belongs to the PrpF family.</text>
</comment>
<protein>
    <submittedName>
        <fullName evidence="3">4-oxalomesaconate tautomerase</fullName>
        <ecNumber evidence="3">5.3.2.8</ecNumber>
    </submittedName>
</protein>
<dbReference type="EMBL" id="QUWK01000002">
    <property type="protein sequence ID" value="RFU95860.1"/>
    <property type="molecule type" value="Genomic_DNA"/>
</dbReference>
<keyword evidence="4" id="KW-1185">Reference proteome</keyword>
<dbReference type="RefSeq" id="WP_117329259.1">
    <property type="nucleotide sequence ID" value="NZ_QUWK01000002.1"/>
</dbReference>
<reference evidence="3 4" key="2">
    <citation type="submission" date="2018-09" db="EMBL/GenBank/DDBJ databases">
        <title>Genome of Sphaerochaeta halotolerans strain 4-11.</title>
        <authorList>
            <person name="Nazina T.N."/>
            <person name="Sokolova D.S."/>
        </authorList>
    </citation>
    <scope>NUCLEOTIDE SEQUENCE [LARGE SCALE GENOMIC DNA]</scope>
    <source>
        <strain evidence="3 4">4-11</strain>
    </source>
</reference>
<gene>
    <name evidence="3" type="ORF">DYP60_02320</name>
</gene>
<evidence type="ECO:0000313" key="3">
    <source>
        <dbReference type="EMBL" id="RFU95860.1"/>
    </source>
</evidence>
<accession>A0A372MKZ6</accession>
<evidence type="ECO:0000256" key="1">
    <source>
        <dbReference type="ARBA" id="ARBA00007673"/>
    </source>
</evidence>
<evidence type="ECO:0000256" key="2">
    <source>
        <dbReference type="ARBA" id="ARBA00023235"/>
    </source>
</evidence>
<sequence length="364" mass="38513">MQKAIPYMQIRGGSSKGLYFNAAALPQNTEEKDRILIAAMCGRGPTDIRQIDGLGGADPLTSKVGIVSLSKRDDADLEYEFVQVVLGEGKTDRTQNCGNILAGIVPFALETGMLPSQDPITEYRVFMINSESLCKVRVSTPNGKITYAGDASIDGVPGTSAPISCLYEGITGAICGALLPTGNKIDVIDDIPVTCLDNGMPVVLIRAEDLGRSGYESPNELSDDLELKKRLESIRLKAGHMMNLGDVSEKVVPKMTLIAPPRAGGIVTTRSFIPHRVHAAVGVLAAVTVATGCLVPGTVAETVAVLPENYKGDSYLLEHPSGNIAVSLELEAGADIPVVKSAGVIRTARALSRGEILLPEEDYV</sequence>
<dbReference type="Gene3D" id="3.10.310.10">
    <property type="entry name" value="Diaminopimelate Epimerase, Chain A, domain 1"/>
    <property type="match status" value="2"/>
</dbReference>
<dbReference type="PANTHER" id="PTHR43709">
    <property type="entry name" value="ACONITATE ISOMERASE-RELATED"/>
    <property type="match status" value="1"/>
</dbReference>
<proteinExistence type="inferred from homology"/>
<dbReference type="Pfam" id="PF04303">
    <property type="entry name" value="PrpF"/>
    <property type="match status" value="1"/>
</dbReference>
<dbReference type="NCBIfam" id="NF033377">
    <property type="entry name" value="OMA_tautomer"/>
    <property type="match status" value="1"/>
</dbReference>
<dbReference type="SUPFAM" id="SSF54506">
    <property type="entry name" value="Diaminopimelate epimerase-like"/>
    <property type="match status" value="2"/>
</dbReference>
<keyword evidence="2 3" id="KW-0413">Isomerase</keyword>
<dbReference type="PANTHER" id="PTHR43709:SF3">
    <property type="entry name" value="ISOMERASE YBHH-RELATED"/>
    <property type="match status" value="1"/>
</dbReference>
<dbReference type="InterPro" id="IPR007400">
    <property type="entry name" value="PrpF-like"/>
</dbReference>
<organism evidence="3 4">
    <name type="scientific">Sphaerochaeta halotolerans</name>
    <dbReference type="NCBI Taxonomy" id="2293840"/>
    <lineage>
        <taxon>Bacteria</taxon>
        <taxon>Pseudomonadati</taxon>
        <taxon>Spirochaetota</taxon>
        <taxon>Spirochaetia</taxon>
        <taxon>Spirochaetales</taxon>
        <taxon>Sphaerochaetaceae</taxon>
        <taxon>Sphaerochaeta</taxon>
    </lineage>
</organism>